<keyword evidence="1" id="KW-1133">Transmembrane helix</keyword>
<feature type="transmembrane region" description="Helical" evidence="1">
    <location>
        <begin position="7"/>
        <end position="31"/>
    </location>
</feature>
<dbReference type="AlphaFoldDB" id="A0A9D1XNU5"/>
<evidence type="ECO:0000313" key="2">
    <source>
        <dbReference type="EMBL" id="HIX82621.1"/>
    </source>
</evidence>
<dbReference type="PANTHER" id="PTHR38454">
    <property type="entry name" value="INTEGRAL MEMBRANE PROTEIN-RELATED"/>
    <property type="match status" value="1"/>
</dbReference>
<feature type="transmembrane region" description="Helical" evidence="1">
    <location>
        <begin position="58"/>
        <end position="80"/>
    </location>
</feature>
<feature type="transmembrane region" description="Helical" evidence="1">
    <location>
        <begin position="322"/>
        <end position="339"/>
    </location>
</feature>
<accession>A0A9D1XNU5</accession>
<dbReference type="EMBL" id="DXET01000261">
    <property type="protein sequence ID" value="HIX82621.1"/>
    <property type="molecule type" value="Genomic_DNA"/>
</dbReference>
<keyword evidence="1" id="KW-0812">Transmembrane</keyword>
<reference evidence="2" key="1">
    <citation type="journal article" date="2021" name="PeerJ">
        <title>Extensive microbial diversity within the chicken gut microbiome revealed by metagenomics and culture.</title>
        <authorList>
            <person name="Gilroy R."/>
            <person name="Ravi A."/>
            <person name="Getino M."/>
            <person name="Pursley I."/>
            <person name="Horton D.L."/>
            <person name="Alikhan N.F."/>
            <person name="Baker D."/>
            <person name="Gharbi K."/>
            <person name="Hall N."/>
            <person name="Watson M."/>
            <person name="Adriaenssens E.M."/>
            <person name="Foster-Nyarko E."/>
            <person name="Jarju S."/>
            <person name="Secka A."/>
            <person name="Antonio M."/>
            <person name="Oren A."/>
            <person name="Chaudhuri R.R."/>
            <person name="La Ragione R."/>
            <person name="Hildebrand F."/>
            <person name="Pallen M.J."/>
        </authorList>
    </citation>
    <scope>NUCLEOTIDE SEQUENCE</scope>
    <source>
        <strain evidence="2">ChiGjej1B1-14440</strain>
    </source>
</reference>
<dbReference type="Proteomes" id="UP000886724">
    <property type="component" value="Unassembled WGS sequence"/>
</dbReference>
<sequence length="703" mass="80797">MKKKQLVCSIIFLFFLTIVMVMIITPSSYLFGSNTDWLSQHVNLADYLRHTMIENKTLFPSFAFNIGAGVNIYNLSYYGLFRPDVLIGCLIPSVAMKDIIIIYMVINLILSVNLLYIWLKSKNFNNGLCIIGAILLLCSSVLFHSHRQIMFVDYMPWLIMALIAIDRYLKNSRSLMLIIAIVLMIVNSYFFSVAGIVVVFSYYCYCVKKINFKNIWAFIKPVMIGILICSVLLLPTAYVMLENHQSNESSINFLSLFIPRLNMKGLLYDNYGCGLTYLSWIGLVLSLKLKEIRKLSIWLLLLIFIPVFCFGLNGFLYSRPKILIPFVPLLIYVTIYSLSKFKELTLKIDYRLWILILIPIIVFYQKPLVIFDIGLAIFSVCLYLRFNKKALYLMMIMPLVLSFNINKQEEFVSSDTYQQVSSINGIKVDNGTRYDIFKQSLNTSNLANNNELRTSIYSSVNNSLYNHFYYDIINNPISIRNRVASLSNSNIFFQGMMGVKTIYSEETVPIGYQKIGNNLYENNDVLPIIYATSDTYSEEKFDELAFPATLDTIYNNVVVANGDNQYQSQIKELKLDYLINKQSSNLHITALKSGYRVNTKGKGVLQLDLNQNFENQIMIIEFDIDKVKYLKTRDTSITINGIKNKLSSSSAAYPNGNNHFTYVISQNEPLSDLQIEFSSGRYDVLNIKLYSLDYNVIKNRSNQ</sequence>
<reference evidence="2" key="2">
    <citation type="submission" date="2021-04" db="EMBL/GenBank/DDBJ databases">
        <authorList>
            <person name="Gilroy R."/>
        </authorList>
    </citation>
    <scope>NUCLEOTIDE SEQUENCE</scope>
    <source>
        <strain evidence="2">ChiGjej1B1-14440</strain>
    </source>
</reference>
<protein>
    <submittedName>
        <fullName evidence="2">YfhO family protein</fullName>
    </submittedName>
</protein>
<dbReference type="InterPro" id="IPR018580">
    <property type="entry name" value="Uncharacterised_YfhO"/>
</dbReference>
<proteinExistence type="predicted"/>
<feature type="transmembrane region" description="Helical" evidence="1">
    <location>
        <begin position="175"/>
        <end position="205"/>
    </location>
</feature>
<feature type="transmembrane region" description="Helical" evidence="1">
    <location>
        <begin position="124"/>
        <end position="144"/>
    </location>
</feature>
<name>A0A9D1XNU5_9FIRM</name>
<feature type="transmembrane region" description="Helical" evidence="1">
    <location>
        <begin position="266"/>
        <end position="285"/>
    </location>
</feature>
<feature type="transmembrane region" description="Helical" evidence="1">
    <location>
        <begin position="100"/>
        <end position="118"/>
    </location>
</feature>
<organism evidence="2 3">
    <name type="scientific">Candidatus Erysipelatoclostridium merdavium</name>
    <dbReference type="NCBI Taxonomy" id="2838566"/>
    <lineage>
        <taxon>Bacteria</taxon>
        <taxon>Bacillati</taxon>
        <taxon>Bacillota</taxon>
        <taxon>Erysipelotrichia</taxon>
        <taxon>Erysipelotrichales</taxon>
        <taxon>Erysipelotrichales incertae sedis</taxon>
    </lineage>
</organism>
<feature type="non-terminal residue" evidence="2">
    <location>
        <position position="703"/>
    </location>
</feature>
<feature type="transmembrane region" description="Helical" evidence="1">
    <location>
        <begin position="297"/>
        <end position="316"/>
    </location>
</feature>
<comment type="caution">
    <text evidence="2">The sequence shown here is derived from an EMBL/GenBank/DDBJ whole genome shotgun (WGS) entry which is preliminary data.</text>
</comment>
<dbReference type="Pfam" id="PF09586">
    <property type="entry name" value="YfhO"/>
    <property type="match status" value="1"/>
</dbReference>
<feature type="transmembrane region" description="Helical" evidence="1">
    <location>
        <begin position="348"/>
        <end position="364"/>
    </location>
</feature>
<evidence type="ECO:0000256" key="1">
    <source>
        <dbReference type="SAM" id="Phobius"/>
    </source>
</evidence>
<gene>
    <name evidence="2" type="ORF">H9980_11735</name>
</gene>
<keyword evidence="1" id="KW-0472">Membrane</keyword>
<evidence type="ECO:0000313" key="3">
    <source>
        <dbReference type="Proteomes" id="UP000886724"/>
    </source>
</evidence>
<feature type="transmembrane region" description="Helical" evidence="1">
    <location>
        <begin position="217"/>
        <end position="241"/>
    </location>
</feature>
<dbReference type="PANTHER" id="PTHR38454:SF1">
    <property type="entry name" value="INTEGRAL MEMBRANE PROTEIN"/>
    <property type="match status" value="1"/>
</dbReference>